<dbReference type="EMBL" id="NBTX02000004">
    <property type="protein sequence ID" value="PNL63342.1"/>
    <property type="molecule type" value="Genomic_DNA"/>
</dbReference>
<evidence type="ECO:0000313" key="1">
    <source>
        <dbReference type="EMBL" id="PNL63342.1"/>
    </source>
</evidence>
<gene>
    <name evidence="1" type="ORF">A6J39_020275</name>
</gene>
<evidence type="ECO:0000313" key="2">
    <source>
        <dbReference type="Proteomes" id="UP000192511"/>
    </source>
</evidence>
<name>A0AAX0WYB7_9GAMM</name>
<proteinExistence type="predicted"/>
<dbReference type="AlphaFoldDB" id="A0AAX0WYB7"/>
<comment type="caution">
    <text evidence="1">The sequence shown here is derived from an EMBL/GenBank/DDBJ whole genome shotgun (WGS) entry which is preliminary data.</text>
</comment>
<reference evidence="1" key="1">
    <citation type="submission" date="2017-12" db="EMBL/GenBank/DDBJ databases">
        <title>FDA dAtabase for Regulatory Grade micrObial Sequences (FDA-ARGOS): Supporting development and validation of Infectious Disease Dx tests.</title>
        <authorList>
            <person name="Kerrigan L."/>
            <person name="Tallon L.J."/>
            <person name="Sadzewicz L."/>
            <person name="Sengamalay N."/>
            <person name="Ott S."/>
            <person name="Godinez A."/>
            <person name="Nagaraj S."/>
            <person name="Vavikolanu K."/>
            <person name="Vyas G."/>
            <person name="Nadendla S."/>
            <person name="Aluvathingal J."/>
            <person name="Sichtig H."/>
        </authorList>
    </citation>
    <scope>NUCLEOTIDE SEQUENCE [LARGE SCALE GENOMIC DNA]</scope>
    <source>
        <strain evidence="1">FDAARGOS_200</strain>
    </source>
</reference>
<protein>
    <recommendedName>
        <fullName evidence="3">Transmembrane protein</fullName>
    </recommendedName>
</protein>
<evidence type="ECO:0008006" key="3">
    <source>
        <dbReference type="Google" id="ProtNLM"/>
    </source>
</evidence>
<accession>A0AAX0WYB7</accession>
<sequence>MFVVAACCSMVSIYGLYVGDQLTTYDYISGVFTTVSNLLWLGASSYDIYLTCNQKYEAGHNKEGSDIENDDQLDDIEKQLKLQDASSLSKYQPIIQKIKIKTPSLNKRHSSDNLLTDDPGIVDLHIKFKHQDKVQIVQIPGVFFKKEKVEAENFNDVYENSLKKKIN</sequence>
<keyword evidence="2" id="KW-1185">Reference proteome</keyword>
<dbReference type="Proteomes" id="UP000192511">
    <property type="component" value="Unassembled WGS sequence"/>
</dbReference>
<organism evidence="1 2">
    <name type="scientific">Legionella anisa</name>
    <dbReference type="NCBI Taxonomy" id="28082"/>
    <lineage>
        <taxon>Bacteria</taxon>
        <taxon>Pseudomonadati</taxon>
        <taxon>Pseudomonadota</taxon>
        <taxon>Gammaproteobacteria</taxon>
        <taxon>Legionellales</taxon>
        <taxon>Legionellaceae</taxon>
        <taxon>Legionella</taxon>
    </lineage>
</organism>